<accession>V6SXY2</accession>
<dbReference type="InterPro" id="IPR045767">
    <property type="entry name" value="DUF6134"/>
</dbReference>
<reference evidence="1 2" key="1">
    <citation type="submission" date="2013-08" db="EMBL/GenBank/DDBJ databases">
        <title>Flavobacterium limnosediminis JC2902 genome sequencing.</title>
        <authorList>
            <person name="Lee K."/>
            <person name="Yi H."/>
            <person name="Park S."/>
            <person name="Chun J."/>
        </authorList>
    </citation>
    <scope>NUCLEOTIDE SEQUENCE [LARGE SCALE GENOMIC DNA]</scope>
    <source>
        <strain evidence="1 2">JC2902</strain>
    </source>
</reference>
<dbReference type="eggNOG" id="ENOG5033F59">
    <property type="taxonomic scope" value="Bacteria"/>
</dbReference>
<proteinExistence type="predicted"/>
<evidence type="ECO:0000313" key="2">
    <source>
        <dbReference type="Proteomes" id="UP000018004"/>
    </source>
</evidence>
<protein>
    <submittedName>
        <fullName evidence="1">Uncharacterized protein</fullName>
    </submittedName>
</protein>
<dbReference type="STRING" id="1341181.FLJC2902T_06510"/>
<evidence type="ECO:0000313" key="1">
    <source>
        <dbReference type="EMBL" id="ESU29255.1"/>
    </source>
</evidence>
<organism evidence="1 2">
    <name type="scientific">Flavobacterium limnosediminis JC2902</name>
    <dbReference type="NCBI Taxonomy" id="1341181"/>
    <lineage>
        <taxon>Bacteria</taxon>
        <taxon>Pseudomonadati</taxon>
        <taxon>Bacteroidota</taxon>
        <taxon>Flavobacteriia</taxon>
        <taxon>Flavobacteriales</taxon>
        <taxon>Flavobacteriaceae</taxon>
        <taxon>Flavobacterium</taxon>
    </lineage>
</organism>
<dbReference type="PATRIC" id="fig|1341181.4.peg.648"/>
<dbReference type="EMBL" id="AVGG01000002">
    <property type="protein sequence ID" value="ESU29255.1"/>
    <property type="molecule type" value="Genomic_DNA"/>
</dbReference>
<dbReference type="RefSeq" id="WP_023578326.1">
    <property type="nucleotide sequence ID" value="NZ_AVGG01000002.1"/>
</dbReference>
<dbReference type="Pfam" id="PF19630">
    <property type="entry name" value="DUF6134"/>
    <property type="match status" value="1"/>
</dbReference>
<sequence>MYKGDNIGWMKLEKSTEGDKSDISLVSEIKTRIVVPIKVYLEEQSVFEKGKLIFSSQLSKTNGKIKTDKQTKLVNNKYEVTENGIRNVMPYPAISTNLLLMYFEEPVAAKYVYNDKHQRFLKIVKTSDGGYELKFPNGNKNCFYYSKGICTKIKVQRDLYAVEVILTP</sequence>
<gene>
    <name evidence="1" type="ORF">FLJC2902T_06510</name>
</gene>
<keyword evidence="2" id="KW-1185">Reference proteome</keyword>
<dbReference type="Proteomes" id="UP000018004">
    <property type="component" value="Unassembled WGS sequence"/>
</dbReference>
<dbReference type="OrthoDB" id="789612at2"/>
<comment type="caution">
    <text evidence="1">The sequence shown here is derived from an EMBL/GenBank/DDBJ whole genome shotgun (WGS) entry which is preliminary data.</text>
</comment>
<dbReference type="AlphaFoldDB" id="V6SXY2"/>
<name>V6SXY2_9FLAO</name>